<accession>A0A2Z4NDG5</accession>
<dbReference type="EMBL" id="CP030140">
    <property type="protein sequence ID" value="AWX69445.1"/>
    <property type="molecule type" value="Genomic_DNA"/>
</dbReference>
<sequence>MKSKGKLLLFSLGSLSMMALPLVSIACETNKPKEDYMGDAWDYTPVYRKQKGTPANPAGTDRKPYQDKKFVYTYNSVNRLQAFNYDASVGYGNFVAAGTSHLISPQLIRVEALNAPLIMNRKTNEHSKSKKQYVVKPTFTRIKLELAKEIVLTLKDGTVKVYNSDDYDGKDNRDQLPQGDLEVPYGLTRKAYSQMTVSTVSSNSKSVNSAQFYEDLKQTKDMQVTLKDNVYWSDFKGNKTEYKVQLKDFYYSWLRTVTLGKEERHNHGGNAELDKLVRDTLLEKSSLYFGDDIHYGNEYLYQLFGIDSSQFYNENTLIKDVSANTENVTGKALTFSSVASGESNFVNFFNKLVLGNTDMLPAPSAYIDAMNAAGTYKLRNYLGETSAKANEITEKINTLEKTSDVYKAGVYWYGISAEENLYAGAYVPKTVSGTTTEFVANKNYFDTEWLSKTNKLESVVFKYQQSPKDNNSFQSEEWNNFKLGVSSTVPFSKLEQSQKDEIFRKYLEDEFGINYVKSRNISDPSYLPVATPYVSPDPTDTEGSQYFFSDAYSKLMYGATKKDLAAGKGSSDSYISGLGLSFRTIINTAINWDEYTDIASSRTNRAWLNGLASGGSIGGSDQNTNHKTVVDYYDLVNSLSAINVDGNKIDFGETLGTELSPSENNAAHKFDSNIQLRMKSAGFDILKTELAKVIAKFDQENPELAGQKFELTHIFPYVNSDKKLEDAAAAVTETVKELSNGRVVFNFVTIQNGEDPRFSLVRNKTKAGWEFVGWSYDFDSIASGYDGLSWGGMLIPQLSNIATKKPASITQNFPKIAEVANALAKYAETKWEATIPFADLEKLDKKYLNGSLLIRVMNYQMEEIDGVYKLKRSSEGAVMPRTDEKSFDPYVFSAQFWSKFVSEHTNEYLTQLIQEFTSYFNVQYEWLPGISKTGISPTLLNPHYNRPLDTNNSILYYYQDFTINENLKFEK</sequence>
<evidence type="ECO:0000256" key="1">
    <source>
        <dbReference type="SAM" id="SignalP"/>
    </source>
</evidence>
<name>A0A2Z4NDG5_9BACT</name>
<proteinExistence type="predicted"/>
<dbReference type="RefSeq" id="WP_033178490.1">
    <property type="nucleotide sequence ID" value="NZ_CP030140.1"/>
</dbReference>
<reference evidence="3" key="1">
    <citation type="submission" date="2018-06" db="EMBL/GenBank/DDBJ databases">
        <title>Complete genome sequences of Mycoplasma anatis, M. anseris and M. cloacale type strains.</title>
        <authorList>
            <person name="Grozner D."/>
            <person name="Forro B."/>
            <person name="Sulyok K.M."/>
            <person name="Marton S."/>
            <person name="Kreizinger Z."/>
            <person name="Banyai K."/>
            <person name="Gyuranecz M."/>
        </authorList>
    </citation>
    <scope>NUCLEOTIDE SEQUENCE [LARGE SCALE GENOMIC DNA]</scope>
    <source>
        <strain evidence="3">ATCC 49234</strain>
    </source>
</reference>
<protein>
    <recommendedName>
        <fullName evidence="4">Oligopeptide ABC transporter substrate-binding protein</fullName>
    </recommendedName>
</protein>
<dbReference type="NCBIfam" id="NF045850">
    <property type="entry name" value="ABC_Mplas_LP"/>
    <property type="match status" value="1"/>
</dbReference>
<dbReference type="AlphaFoldDB" id="A0A2Z4NDG5"/>
<feature type="signal peptide" evidence="1">
    <location>
        <begin position="1"/>
        <end position="26"/>
    </location>
</feature>
<evidence type="ECO:0000313" key="2">
    <source>
        <dbReference type="EMBL" id="AWX69445.1"/>
    </source>
</evidence>
<evidence type="ECO:0000313" key="3">
    <source>
        <dbReference type="Proteomes" id="UP000250218"/>
    </source>
</evidence>
<dbReference type="KEGG" id="mane:DP065_01595"/>
<feature type="chain" id="PRO_5016347283" description="Oligopeptide ABC transporter substrate-binding protein" evidence="1">
    <location>
        <begin position="27"/>
        <end position="971"/>
    </location>
</feature>
<evidence type="ECO:0008006" key="4">
    <source>
        <dbReference type="Google" id="ProtNLM"/>
    </source>
</evidence>
<organism evidence="2 3">
    <name type="scientific">[Mycoplasma] anseris</name>
    <dbReference type="NCBI Taxonomy" id="92400"/>
    <lineage>
        <taxon>Bacteria</taxon>
        <taxon>Bacillati</taxon>
        <taxon>Mycoplasmatota</taxon>
        <taxon>Mycoplasmoidales</taxon>
        <taxon>Metamycoplasmataceae</taxon>
        <taxon>Metamycoplasma</taxon>
    </lineage>
</organism>
<keyword evidence="3" id="KW-1185">Reference proteome</keyword>
<dbReference type="PROSITE" id="PS51257">
    <property type="entry name" value="PROKAR_LIPOPROTEIN"/>
    <property type="match status" value="1"/>
</dbReference>
<gene>
    <name evidence="2" type="ORF">DP065_01595</name>
</gene>
<keyword evidence="1" id="KW-0732">Signal</keyword>
<dbReference type="Proteomes" id="UP000250218">
    <property type="component" value="Chromosome"/>
</dbReference>